<dbReference type="GO" id="GO:0005737">
    <property type="term" value="C:cytoplasm"/>
    <property type="evidence" value="ECO:0007669"/>
    <property type="project" value="TreeGrafter"/>
</dbReference>
<keyword evidence="3" id="KW-0175">Coiled coil</keyword>
<evidence type="ECO:0000256" key="3">
    <source>
        <dbReference type="SAM" id="Coils"/>
    </source>
</evidence>
<sequence length="571" mass="65221">MTASQPQRFGTGGGAANDAESWRRSSAGGADADWSKRQPSVLAKMDERKRERASAEDRELDEKENAFHLRQAKLRADIRIREGRAKAIDLIARNVFAETYIEFDVFVNPLTVLSGLSLRELEETKKELQELRDLDTRDGKRREFWTALIALTETEMTEEQQKEEIERARVRGEASERVEASSLHADIDDDVVEIVSGKSAAELAELEGEISEQIQGPDASEVEYWGAVLKRVSMAKTKAIVEEMHKSLKVKFEGEEIEDGGRARARNEQRLAEDEGGDDDLLGADFGKHVEDEDGHGGDDSEWNDDGAEAKVKPEYAPSLSPMRLTEVEEGIEIIDISQEEANLTRLREQERIRNMSRFKKVTSENRVLRGKTEDDVYNAFKQAGGAHHNTGVLGNLITGTTDFKDIEKQVDRKAKDFAERMMGATEDGDENFGDEAELESQAYWWHDKYRPRKPKYFNRVHTGYTWNKYNQTHYDSSNPPPKTVQGYKFNVFYPDLIDTSKAPTYKIEPDGSANADTCLLKISAGPPYEDIAFRIVNKEWEHSHKRGFRCTFERGIFHLYFNFKRPRYRR</sequence>
<dbReference type="Pfam" id="PF10312">
    <property type="entry name" value="Cactin_mid"/>
    <property type="match status" value="1"/>
</dbReference>
<dbReference type="Proteomes" id="UP000195557">
    <property type="component" value="Unassembled WGS sequence"/>
</dbReference>
<feature type="compositionally biased region" description="Basic and acidic residues" evidence="4">
    <location>
        <begin position="257"/>
        <end position="273"/>
    </location>
</feature>
<dbReference type="InterPro" id="IPR019134">
    <property type="entry name" value="Cactin_C"/>
</dbReference>
<dbReference type="EMBL" id="KZ155771">
    <property type="protein sequence ID" value="OUS49342.1"/>
    <property type="molecule type" value="Genomic_DNA"/>
</dbReference>
<dbReference type="AlphaFoldDB" id="A0A1Y5IQF3"/>
<dbReference type="InterPro" id="IPR018816">
    <property type="entry name" value="Cactin_central"/>
</dbReference>
<dbReference type="PANTHER" id="PTHR21737:SF4">
    <property type="entry name" value="SPLICING FACTOR CACTIN"/>
    <property type="match status" value="1"/>
</dbReference>
<feature type="domain" description="Splicing factor Cactin C-terminal" evidence="5">
    <location>
        <begin position="446"/>
        <end position="571"/>
    </location>
</feature>
<evidence type="ECO:0000256" key="2">
    <source>
        <dbReference type="ARBA" id="ARBA00034534"/>
    </source>
</evidence>
<protein>
    <recommendedName>
        <fullName evidence="2">Splicing factor Cactin</fullName>
    </recommendedName>
</protein>
<dbReference type="PANTHER" id="PTHR21737">
    <property type="entry name" value="POLYGLUTAMINE BINDING PROTEIN 1/MARVEL MEMBRANE-ASSOCIATING DOMAIN CONTAINING 3"/>
    <property type="match status" value="1"/>
</dbReference>
<proteinExistence type="inferred from homology"/>
<accession>A0A1Y5IQF3</accession>
<dbReference type="GO" id="GO:0005681">
    <property type="term" value="C:spliceosomal complex"/>
    <property type="evidence" value="ECO:0007669"/>
    <property type="project" value="TreeGrafter"/>
</dbReference>
<evidence type="ECO:0000256" key="1">
    <source>
        <dbReference type="ARBA" id="ARBA00006895"/>
    </source>
</evidence>
<feature type="compositionally biased region" description="Basic and acidic residues" evidence="4">
    <location>
        <begin position="286"/>
        <end position="299"/>
    </location>
</feature>
<evidence type="ECO:0000313" key="7">
    <source>
        <dbReference type="EMBL" id="OUS49342.1"/>
    </source>
</evidence>
<name>A0A1Y5IQF3_OSTTA</name>
<dbReference type="Pfam" id="PF09732">
    <property type="entry name" value="CactinC_cactus"/>
    <property type="match status" value="1"/>
</dbReference>
<dbReference type="eggNOG" id="KOG2370">
    <property type="taxonomic scope" value="Eukaryota"/>
</dbReference>
<comment type="similarity">
    <text evidence="1">Belongs to the CACTIN family.</text>
</comment>
<evidence type="ECO:0000259" key="5">
    <source>
        <dbReference type="Pfam" id="PF09732"/>
    </source>
</evidence>
<evidence type="ECO:0000259" key="6">
    <source>
        <dbReference type="Pfam" id="PF10312"/>
    </source>
</evidence>
<dbReference type="GO" id="GO:0045292">
    <property type="term" value="P:mRNA cis splicing, via spliceosome"/>
    <property type="evidence" value="ECO:0007669"/>
    <property type="project" value="TreeGrafter"/>
</dbReference>
<feature type="region of interest" description="Disordered" evidence="4">
    <location>
        <begin position="257"/>
        <end position="307"/>
    </location>
</feature>
<gene>
    <name evidence="7" type="ORF">BE221DRAFT_188613</name>
</gene>
<organism evidence="7">
    <name type="scientific">Ostreococcus tauri</name>
    <name type="common">Marine green alga</name>
    <dbReference type="NCBI Taxonomy" id="70448"/>
    <lineage>
        <taxon>Eukaryota</taxon>
        <taxon>Viridiplantae</taxon>
        <taxon>Chlorophyta</taxon>
        <taxon>Mamiellophyceae</taxon>
        <taxon>Mamiellales</taxon>
        <taxon>Bathycoccaceae</taxon>
        <taxon>Ostreococcus</taxon>
    </lineage>
</organism>
<feature type="compositionally biased region" description="Basic and acidic residues" evidence="4">
    <location>
        <begin position="44"/>
        <end position="61"/>
    </location>
</feature>
<feature type="domain" description="Splicing factor cactin central" evidence="6">
    <location>
        <begin position="50"/>
        <end position="245"/>
    </location>
</feature>
<feature type="region of interest" description="Disordered" evidence="4">
    <location>
        <begin position="1"/>
        <end position="61"/>
    </location>
</feature>
<evidence type="ECO:0000256" key="4">
    <source>
        <dbReference type="SAM" id="MobiDB-lite"/>
    </source>
</evidence>
<reference evidence="7" key="1">
    <citation type="submission" date="2017-04" db="EMBL/GenBank/DDBJ databases">
        <title>Population genomics of picophytoplankton unveils novel chromosome hypervariability.</title>
        <authorList>
            <consortium name="DOE Joint Genome Institute"/>
            <person name="Blanc-Mathieu R."/>
            <person name="Krasovec M."/>
            <person name="Hebrard M."/>
            <person name="Yau S."/>
            <person name="Desgranges E."/>
            <person name="Martin J."/>
            <person name="Schackwitz W."/>
            <person name="Kuo A."/>
            <person name="Salin G."/>
            <person name="Donnadieu C."/>
            <person name="Desdevises Y."/>
            <person name="Sanchez-Ferandin S."/>
            <person name="Moreau H."/>
            <person name="Rivals E."/>
            <person name="Grigoriev I.V."/>
            <person name="Grimsley N."/>
            <person name="Eyre-Walker A."/>
            <person name="Piganeau G."/>
        </authorList>
    </citation>
    <scope>NUCLEOTIDE SEQUENCE [LARGE SCALE GENOMIC DNA]</scope>
    <source>
        <strain evidence="7">RCC 1115</strain>
    </source>
</reference>
<dbReference type="SMART" id="SM01050">
    <property type="entry name" value="CactinC_cactus"/>
    <property type="match status" value="1"/>
</dbReference>
<feature type="coiled-coil region" evidence="3">
    <location>
        <begin position="118"/>
        <end position="171"/>
    </location>
</feature>